<protein>
    <submittedName>
        <fullName evidence="3">Uncharacterized protein</fullName>
    </submittedName>
</protein>
<keyword evidence="2" id="KW-0732">Signal</keyword>
<reference evidence="3 4" key="1">
    <citation type="submission" date="2024-09" db="EMBL/GenBank/DDBJ databases">
        <title>Rethinking Asexuality: The Enigmatic Case of Functional Sexual Genes in Lepraria (Stereocaulaceae).</title>
        <authorList>
            <person name="Doellman M."/>
            <person name="Sun Y."/>
            <person name="Barcenas-Pena A."/>
            <person name="Lumbsch H.T."/>
            <person name="Grewe F."/>
        </authorList>
    </citation>
    <scope>NUCLEOTIDE SEQUENCE [LARGE SCALE GENOMIC DNA]</scope>
    <source>
        <strain evidence="3 4">Mercado 3170</strain>
    </source>
</reference>
<comment type="caution">
    <text evidence="3">The sequence shown here is derived from an EMBL/GenBank/DDBJ whole genome shotgun (WGS) entry which is preliminary data.</text>
</comment>
<feature type="compositionally biased region" description="Polar residues" evidence="1">
    <location>
        <begin position="131"/>
        <end position="164"/>
    </location>
</feature>
<dbReference type="Proteomes" id="UP001590950">
    <property type="component" value="Unassembled WGS sequence"/>
</dbReference>
<evidence type="ECO:0000313" key="4">
    <source>
        <dbReference type="Proteomes" id="UP001590950"/>
    </source>
</evidence>
<feature type="compositionally biased region" description="Polar residues" evidence="1">
    <location>
        <begin position="187"/>
        <end position="201"/>
    </location>
</feature>
<feature type="compositionally biased region" description="Low complexity" evidence="1">
    <location>
        <begin position="202"/>
        <end position="218"/>
    </location>
</feature>
<accession>A0ABR3ZXR3</accession>
<organism evidence="3 4">
    <name type="scientific">Stereocaulon virgatum</name>
    <dbReference type="NCBI Taxonomy" id="373712"/>
    <lineage>
        <taxon>Eukaryota</taxon>
        <taxon>Fungi</taxon>
        <taxon>Dikarya</taxon>
        <taxon>Ascomycota</taxon>
        <taxon>Pezizomycotina</taxon>
        <taxon>Lecanoromycetes</taxon>
        <taxon>OSLEUM clade</taxon>
        <taxon>Lecanoromycetidae</taxon>
        <taxon>Lecanorales</taxon>
        <taxon>Lecanorineae</taxon>
        <taxon>Stereocaulaceae</taxon>
        <taxon>Stereocaulon</taxon>
    </lineage>
</organism>
<evidence type="ECO:0000256" key="2">
    <source>
        <dbReference type="SAM" id="SignalP"/>
    </source>
</evidence>
<feature type="chain" id="PRO_5045871620" evidence="2">
    <location>
        <begin position="27"/>
        <end position="361"/>
    </location>
</feature>
<gene>
    <name evidence="3" type="ORF">N7G274_008813</name>
</gene>
<feature type="region of interest" description="Disordered" evidence="1">
    <location>
        <begin position="46"/>
        <end position="71"/>
    </location>
</feature>
<dbReference type="EMBL" id="JBEFKJ010000032">
    <property type="protein sequence ID" value="KAL2038474.1"/>
    <property type="molecule type" value="Genomic_DNA"/>
</dbReference>
<proteinExistence type="predicted"/>
<keyword evidence="4" id="KW-1185">Reference proteome</keyword>
<feature type="region of interest" description="Disordered" evidence="1">
    <location>
        <begin position="131"/>
        <end position="232"/>
    </location>
</feature>
<evidence type="ECO:0000256" key="1">
    <source>
        <dbReference type="SAM" id="MobiDB-lite"/>
    </source>
</evidence>
<name>A0ABR3ZXR3_9LECA</name>
<feature type="region of interest" description="Disordered" evidence="1">
    <location>
        <begin position="301"/>
        <end position="320"/>
    </location>
</feature>
<evidence type="ECO:0000313" key="3">
    <source>
        <dbReference type="EMBL" id="KAL2038474.1"/>
    </source>
</evidence>
<feature type="signal peptide" evidence="2">
    <location>
        <begin position="1"/>
        <end position="26"/>
    </location>
</feature>
<sequence length="361" mass="35598">MKTLSCTHSFAVFLALSVISFQSSFAVPELKAGGLLQPRLAGSAVTSGFTSPTHRRNKCPFTPPSGKESATASVYRTGTIPSASIATSNPIDFPGGNGSTLASHLLYSRSSPCKLKTSTIYLPSQSGAHSAITSAADHQSSEGSPGTSGLPLSNTDTPKSTDSAGSGPPIAGNANPSPPLAMAVGTDTPNPTESANSNTTTPPSMGGSSGVDSSVPGSLKNADSSSPLAGSGNVGSPIPAALPSVCGPQTTVTVTTQYTVIITQAAEAAGFGNAVTSGAPSIDCAAEPALTDIDIATSTGPFANASTGRGTEYSKATGNGSASTSSGFGGLYVNGTQVAPATKAAIQPSAHYALPCPSLFP</sequence>